<feature type="transmembrane region" description="Helical" evidence="6">
    <location>
        <begin position="862"/>
        <end position="879"/>
    </location>
</feature>
<dbReference type="GO" id="GO:0016020">
    <property type="term" value="C:membrane"/>
    <property type="evidence" value="ECO:0007669"/>
    <property type="project" value="UniProtKB-SubCell"/>
</dbReference>
<evidence type="ECO:0000313" key="10">
    <source>
        <dbReference type="Proteomes" id="UP000001861"/>
    </source>
</evidence>
<feature type="domain" description="DUF2421" evidence="7">
    <location>
        <begin position="1003"/>
        <end position="1115"/>
    </location>
</feature>
<dbReference type="STRING" id="240176.A8N5N6"/>
<dbReference type="InterPro" id="IPR052430">
    <property type="entry name" value="IVT-Associated"/>
</dbReference>
<feature type="transmembrane region" description="Helical" evidence="6">
    <location>
        <begin position="278"/>
        <end position="301"/>
    </location>
</feature>
<organism evidence="9 10">
    <name type="scientific">Coprinopsis cinerea (strain Okayama-7 / 130 / ATCC MYA-4618 / FGSC 9003)</name>
    <name type="common">Inky cap fungus</name>
    <name type="synonym">Hormographiella aspergillata</name>
    <dbReference type="NCBI Taxonomy" id="240176"/>
    <lineage>
        <taxon>Eukaryota</taxon>
        <taxon>Fungi</taxon>
        <taxon>Dikarya</taxon>
        <taxon>Basidiomycota</taxon>
        <taxon>Agaricomycotina</taxon>
        <taxon>Agaricomycetes</taxon>
        <taxon>Agaricomycetidae</taxon>
        <taxon>Agaricales</taxon>
        <taxon>Agaricineae</taxon>
        <taxon>Psathyrellaceae</taxon>
        <taxon>Coprinopsis</taxon>
    </lineage>
</organism>
<dbReference type="OrthoDB" id="68611at2759"/>
<evidence type="ECO:0000259" key="8">
    <source>
        <dbReference type="Pfam" id="PF13515"/>
    </source>
</evidence>
<reference evidence="9 10" key="1">
    <citation type="journal article" date="2010" name="Proc. Natl. Acad. Sci. U.S.A.">
        <title>Insights into evolution of multicellular fungi from the assembled chromosomes of the mushroom Coprinopsis cinerea (Coprinus cinereus).</title>
        <authorList>
            <person name="Stajich J.E."/>
            <person name="Wilke S.K."/>
            <person name="Ahren D."/>
            <person name="Au C.H."/>
            <person name="Birren B.W."/>
            <person name="Borodovsky M."/>
            <person name="Burns C."/>
            <person name="Canback B."/>
            <person name="Casselton L.A."/>
            <person name="Cheng C.K."/>
            <person name="Deng J."/>
            <person name="Dietrich F.S."/>
            <person name="Fargo D.C."/>
            <person name="Farman M.L."/>
            <person name="Gathman A.C."/>
            <person name="Goldberg J."/>
            <person name="Guigo R."/>
            <person name="Hoegger P.J."/>
            <person name="Hooker J.B."/>
            <person name="Huggins A."/>
            <person name="James T.Y."/>
            <person name="Kamada T."/>
            <person name="Kilaru S."/>
            <person name="Kodira C."/>
            <person name="Kues U."/>
            <person name="Kupfer D."/>
            <person name="Kwan H.S."/>
            <person name="Lomsadze A."/>
            <person name="Li W."/>
            <person name="Lilly W.W."/>
            <person name="Ma L.J."/>
            <person name="Mackey A.J."/>
            <person name="Manning G."/>
            <person name="Martin F."/>
            <person name="Muraguchi H."/>
            <person name="Natvig D.O."/>
            <person name="Palmerini H."/>
            <person name="Ramesh M.A."/>
            <person name="Rehmeyer C.J."/>
            <person name="Roe B.A."/>
            <person name="Shenoy N."/>
            <person name="Stanke M."/>
            <person name="Ter-Hovhannisyan V."/>
            <person name="Tunlid A."/>
            <person name="Velagapudi R."/>
            <person name="Vision T.J."/>
            <person name="Zeng Q."/>
            <person name="Zolan M.E."/>
            <person name="Pukkila P.J."/>
        </authorList>
    </citation>
    <scope>NUCLEOTIDE SEQUENCE [LARGE SCALE GENOMIC DNA]</scope>
    <source>
        <strain evidence="10">Okayama-7 / 130 / ATCC MYA-4618 / FGSC 9003</strain>
    </source>
</reference>
<feature type="region of interest" description="Disordered" evidence="5">
    <location>
        <begin position="1"/>
        <end position="52"/>
    </location>
</feature>
<dbReference type="Pfam" id="PF10334">
    <property type="entry name" value="BRE4"/>
    <property type="match status" value="1"/>
</dbReference>
<feature type="compositionally biased region" description="Polar residues" evidence="5">
    <location>
        <begin position="28"/>
        <end position="50"/>
    </location>
</feature>
<dbReference type="AlphaFoldDB" id="A8N5N6"/>
<accession>A8N5N6</accession>
<dbReference type="PRINTS" id="PR02047">
    <property type="entry name" value="BREFELDNASP4"/>
</dbReference>
<evidence type="ECO:0000256" key="3">
    <source>
        <dbReference type="ARBA" id="ARBA00022989"/>
    </source>
</evidence>
<keyword evidence="2 6" id="KW-0812">Transmembrane</keyword>
<dbReference type="eggNOG" id="KOG4711">
    <property type="taxonomic scope" value="Eukaryota"/>
</dbReference>
<comment type="subcellular location">
    <subcellularLocation>
        <location evidence="1">Membrane</location>
        <topology evidence="1">Multi-pass membrane protein</topology>
    </subcellularLocation>
</comment>
<evidence type="ECO:0000256" key="6">
    <source>
        <dbReference type="SAM" id="Phobius"/>
    </source>
</evidence>
<keyword evidence="10" id="KW-1185">Reference proteome</keyword>
<feature type="compositionally biased region" description="Basic and acidic residues" evidence="5">
    <location>
        <begin position="16"/>
        <end position="26"/>
    </location>
</feature>
<dbReference type="InParanoid" id="A8N5N6"/>
<dbReference type="InterPro" id="IPR023244">
    <property type="entry name" value="Brefeldin_A-sensitivity_4"/>
</dbReference>
<protein>
    <submittedName>
        <fullName evidence="9">Uncharacterized protein</fullName>
    </submittedName>
</protein>
<feature type="region of interest" description="Disordered" evidence="5">
    <location>
        <begin position="100"/>
        <end position="124"/>
    </location>
</feature>
<feature type="transmembrane region" description="Helical" evidence="6">
    <location>
        <begin position="336"/>
        <end position="354"/>
    </location>
</feature>
<dbReference type="HOGENOM" id="CLU_001127_1_1_1"/>
<evidence type="ECO:0000256" key="5">
    <source>
        <dbReference type="SAM" id="MobiDB-lite"/>
    </source>
</evidence>
<feature type="transmembrane region" description="Helical" evidence="6">
    <location>
        <begin position="249"/>
        <end position="266"/>
    </location>
</feature>
<evidence type="ECO:0000259" key="7">
    <source>
        <dbReference type="Pfam" id="PF10334"/>
    </source>
</evidence>
<comment type="caution">
    <text evidence="9">The sequence shown here is derived from an EMBL/GenBank/DDBJ whole genome shotgun (WGS) entry which is preliminary data.</text>
</comment>
<proteinExistence type="predicted"/>
<dbReference type="EMBL" id="AACS02000003">
    <property type="protein sequence ID" value="EAU91659.2"/>
    <property type="molecule type" value="Genomic_DNA"/>
</dbReference>
<sequence>MPRSFLSISSSTQSRPEQHEDSRRPSLLETNSMMYDSPTTQDYGYSTSRSPAFETPVRLGRGIRSISSPIAMRQRMDSPGISSSYQSDRQWSLFGQLMENEGQLPPSTPRPIPHRTTSHRSSNLVGSLGALSDQRSFLAFNPPPGDDATRHQRRLSEETFVPDAPEYDSVFSESTASLIRPQQTTTTPEKKQKWSPFAWIPELSVAHKNVLKCAIAYFVASLFTFSPLLSGLFSDLISYGPGKHTPLPSGHMIATITLLRAVYFNPAKTVGGMIEADLFCFLGLLYASFVCLGSMAMYWWVEEKHGWEWLADIIVLHWVGVSMAIIAFMKVWMSNPSFNTACSMMAIIVFVVIVKEGGLMTLLQVAAIAICGSTIANLVCFLIWPQSATANLQANMVKTLDSFSTLLSRLTNVFLLDDGDENHIQNVEQLHQAVENHQNSFTTLKKILGEAQSEWIYRDFDVDGDDIASKGGSLLRREYASYRGYEDAVDSMNRLAQHLNGLRSSTRLQHELTRAGVVHQGTPGKARAIEDDESAILNAAAEMFGDLVDELGPPLRSLTAACTSTLDGLKDAFTKAKTKSLEPSDMMQPEAFIEMAEGIERALFVFESTSNHAVLRLYRKSSSNPYSPRPMSPSARSFSYSENRLLTEDENEHVFLVYFFIFTLQEFARELVGLIDAMERIYTFERRRLMQGGFLRRLYSLVIRRTMLFRMWLKRPNTQVSGLRRSLSYMIPQHRIAHPFFPKIRPHAPDTLQTPSMSQLTFWGRMKHRVWELSKLPKQRNVKYAMRAGIAIALLAMPAFFDATRPYFVEFQGDWALVSTFVVISPTIGATNFISIQRILGTLAGATVAACIYSLFPENAVVLALFGFFFSIPCFYTGITRPRHMTASRFVLLTYNLTCLYCYNLRQKDVWVWDIAVDRALAVTGGVVWAAIVSRLWWPSEARAELSKTLGDFCLNLGWLYTRLVASNSFAPEYTPVPEPRNDTEEGTALVGPSNMVTTRLHNSIHEFMAMELHLQIQLIEMQNLLAQAQHEPRLKGPFPVQLYREILTSLQTILDKLHSMRCVTTREEWYTEVRRDFIVPVNRERHEMVGNIILSFSTLASAFRLKAPLPPYLPPAEKSRQRLVAAIRELDVVKNREVRGSRQLLFFAYAITMKGVTEELDRLGKTLQHAFGVIGGSAEAFESLFLETDERQRIIDHVS</sequence>
<dbReference type="RefSeq" id="XP_001830181.2">
    <property type="nucleotide sequence ID" value="XM_001830129.2"/>
</dbReference>
<feature type="domain" description="Integral membrane bound transporter" evidence="8">
    <location>
        <begin position="812"/>
        <end position="933"/>
    </location>
</feature>
<evidence type="ECO:0000313" key="9">
    <source>
        <dbReference type="EMBL" id="EAU91659.2"/>
    </source>
</evidence>
<gene>
    <name evidence="9" type="ORF">CC1G_09341</name>
</gene>
<feature type="compositionally biased region" description="Polar residues" evidence="5">
    <location>
        <begin position="1"/>
        <end position="15"/>
    </location>
</feature>
<feature type="transmembrane region" description="Helical" evidence="6">
    <location>
        <begin position="210"/>
        <end position="229"/>
    </location>
</feature>
<feature type="transmembrane region" description="Helical" evidence="6">
    <location>
        <begin position="784"/>
        <end position="803"/>
    </location>
</feature>
<feature type="transmembrane region" description="Helical" evidence="6">
    <location>
        <begin position="839"/>
        <end position="856"/>
    </location>
</feature>
<feature type="transmembrane region" description="Helical" evidence="6">
    <location>
        <begin position="307"/>
        <end position="329"/>
    </location>
</feature>
<dbReference type="KEGG" id="cci:CC1G_09341"/>
<dbReference type="Proteomes" id="UP000001861">
    <property type="component" value="Unassembled WGS sequence"/>
</dbReference>
<evidence type="ECO:0000256" key="2">
    <source>
        <dbReference type="ARBA" id="ARBA00022692"/>
    </source>
</evidence>
<evidence type="ECO:0000256" key="4">
    <source>
        <dbReference type="ARBA" id="ARBA00023136"/>
    </source>
</evidence>
<dbReference type="InterPro" id="IPR018820">
    <property type="entry name" value="BRE4-related_DUF2421"/>
</dbReference>
<dbReference type="VEuPathDB" id="FungiDB:CC1G_09341"/>
<keyword evidence="4 6" id="KW-0472">Membrane</keyword>
<dbReference type="GeneID" id="6006620"/>
<dbReference type="PANTHER" id="PTHR47804:SF1">
    <property type="entry name" value="DUF2421 DOMAIN-CONTAINING PROTEIN"/>
    <property type="match status" value="1"/>
</dbReference>
<dbReference type="Pfam" id="PF13515">
    <property type="entry name" value="FUSC_2"/>
    <property type="match status" value="1"/>
</dbReference>
<dbReference type="OMA" id="INEHFRH"/>
<dbReference type="InterPro" id="IPR049453">
    <property type="entry name" value="Memb_transporter_dom"/>
</dbReference>
<evidence type="ECO:0000256" key="1">
    <source>
        <dbReference type="ARBA" id="ARBA00004141"/>
    </source>
</evidence>
<feature type="transmembrane region" description="Helical" evidence="6">
    <location>
        <begin position="360"/>
        <end position="384"/>
    </location>
</feature>
<name>A8N5N6_COPC7</name>
<keyword evidence="3 6" id="KW-1133">Transmembrane helix</keyword>
<dbReference type="PANTHER" id="PTHR47804">
    <property type="entry name" value="60S RIBOSOMAL PROTEIN L19"/>
    <property type="match status" value="1"/>
</dbReference>